<sequence length="177" mass="19486">VERRTLPSVNESLELNITNYLTTAYTINATVDVLPGLTAYLKDNFTGTMTELIQGTSTAVDFTVDMNNAQSLDANRFELVFQIVTLSNEDLSFGSQLSIYPNPVEGDTLTINVGDTSVENVQVQVFNTLGQKVMTHKYNNISNGVIELNHVSNLNNGVYILNISTGDASVTRRFIKE</sequence>
<reference evidence="3 4" key="1">
    <citation type="submission" date="2020-11" db="EMBL/GenBank/DDBJ databases">
        <title>P. mediterranea TC4 genome.</title>
        <authorList>
            <person name="Molmeret M."/>
        </authorList>
    </citation>
    <scope>NUCLEOTIDE SEQUENCE [LARGE SCALE GENOMIC DNA]</scope>
    <source>
        <strain evidence="3 4">TC4</strain>
    </source>
</reference>
<dbReference type="Proteomes" id="UP001194729">
    <property type="component" value="Unassembled WGS sequence"/>
</dbReference>
<organism evidence="3 4">
    <name type="scientific">Nonlabens mediterrranea</name>
    <dbReference type="NCBI Taxonomy" id="1419947"/>
    <lineage>
        <taxon>Bacteria</taxon>
        <taxon>Pseudomonadati</taxon>
        <taxon>Bacteroidota</taxon>
        <taxon>Flavobacteriia</taxon>
        <taxon>Flavobacteriales</taxon>
        <taxon>Flavobacteriaceae</taxon>
        <taxon>Nonlabens</taxon>
    </lineage>
</organism>
<dbReference type="Pfam" id="PF18962">
    <property type="entry name" value="Por_Secre_tail"/>
    <property type="match status" value="1"/>
</dbReference>
<evidence type="ECO:0000313" key="3">
    <source>
        <dbReference type="EMBL" id="MBF4986397.1"/>
    </source>
</evidence>
<keyword evidence="4" id="KW-1185">Reference proteome</keyword>
<gene>
    <name evidence="3" type="ORF">FNJ87_19510</name>
</gene>
<protein>
    <submittedName>
        <fullName evidence="3">T9SS type A sorting domain-containing protein</fullName>
    </submittedName>
</protein>
<feature type="domain" description="Secretion system C-terminal sorting" evidence="2">
    <location>
        <begin position="99"/>
        <end position="175"/>
    </location>
</feature>
<evidence type="ECO:0000256" key="1">
    <source>
        <dbReference type="ARBA" id="ARBA00022729"/>
    </source>
</evidence>
<proteinExistence type="predicted"/>
<dbReference type="EMBL" id="JADKYU010001165">
    <property type="protein sequence ID" value="MBF4986397.1"/>
    <property type="molecule type" value="Genomic_DNA"/>
</dbReference>
<keyword evidence="1" id="KW-0732">Signal</keyword>
<dbReference type="InterPro" id="IPR026444">
    <property type="entry name" value="Secre_tail"/>
</dbReference>
<comment type="caution">
    <text evidence="3">The sequence shown here is derived from an EMBL/GenBank/DDBJ whole genome shotgun (WGS) entry which is preliminary data.</text>
</comment>
<evidence type="ECO:0000259" key="2">
    <source>
        <dbReference type="Pfam" id="PF18962"/>
    </source>
</evidence>
<feature type="non-terminal residue" evidence="3">
    <location>
        <position position="1"/>
    </location>
</feature>
<dbReference type="NCBIfam" id="TIGR04183">
    <property type="entry name" value="Por_Secre_tail"/>
    <property type="match status" value="1"/>
</dbReference>
<name>A0ABS0ACS7_9FLAO</name>
<dbReference type="Gene3D" id="2.60.40.3080">
    <property type="match status" value="1"/>
</dbReference>
<accession>A0ABS0ACS7</accession>
<evidence type="ECO:0000313" key="4">
    <source>
        <dbReference type="Proteomes" id="UP001194729"/>
    </source>
</evidence>